<dbReference type="InterPro" id="IPR051236">
    <property type="entry name" value="HAT_RTT109-like"/>
</dbReference>
<proteinExistence type="inferred from homology"/>
<sequence>MFERMDSLEDGYRNTTKRNTMKRILRTFLVGSICVTSILCILQFWWINHVVSTTSRNTEDNFIFSLSTWTNIHWSSPEIWDPVRQEEIRQVMPVAVHSHNDYTRRIPLWEAIGSGCVSVEADVHVDKSDLLVGHSARGLKREDSIKAMYLEPLERLIGSRNGDVAEGGWRGVFEKVPTQTLVLLVDLKTESRQTLQELSRQLQPLRELDYLTYWNGTSRIMRPLTVVASGKVAFEDILALDPTHRDIFFDAPLASLHTPKDDWTTSPPTHAYNISNSYYASSELKDGIISLASDGDKTSSPEEQDGSSSQPEQAKSRGLVSRYWGSAGPRYQTSEQVMWRYFTEVIGIGIINMDDMAAVRDRSRGMGKMAIQEKN</sequence>
<organism evidence="5">
    <name type="scientific">Aureobasidium pullulans</name>
    <name type="common">Black yeast</name>
    <name type="synonym">Pullularia pullulans</name>
    <dbReference type="NCBI Taxonomy" id="5580"/>
    <lineage>
        <taxon>Eukaryota</taxon>
        <taxon>Fungi</taxon>
        <taxon>Dikarya</taxon>
        <taxon>Ascomycota</taxon>
        <taxon>Pezizomycotina</taxon>
        <taxon>Dothideomycetes</taxon>
        <taxon>Dothideomycetidae</taxon>
        <taxon>Dothideales</taxon>
        <taxon>Saccotheciaceae</taxon>
        <taxon>Aureobasidium</taxon>
    </lineage>
</organism>
<evidence type="ECO:0000256" key="3">
    <source>
        <dbReference type="SAM" id="MobiDB-lite"/>
    </source>
</evidence>
<dbReference type="GO" id="GO:0006629">
    <property type="term" value="P:lipid metabolic process"/>
    <property type="evidence" value="ECO:0007669"/>
    <property type="project" value="InterPro"/>
</dbReference>
<keyword evidence="4" id="KW-0472">Membrane</keyword>
<evidence type="ECO:0000256" key="4">
    <source>
        <dbReference type="SAM" id="Phobius"/>
    </source>
</evidence>
<feature type="region of interest" description="Disordered" evidence="3">
    <location>
        <begin position="291"/>
        <end position="319"/>
    </location>
</feature>
<evidence type="ECO:0000313" key="5">
    <source>
        <dbReference type="EMBL" id="THX01196.1"/>
    </source>
</evidence>
<name>A0A4S9C3U3_AURPU</name>
<comment type="caution">
    <text evidence="5">The sequence shown here is derived from an EMBL/GenBank/DDBJ whole genome shotgun (WGS) entry which is preliminary data.</text>
</comment>
<evidence type="ECO:0000256" key="2">
    <source>
        <dbReference type="ARBA" id="ARBA00014286"/>
    </source>
</evidence>
<dbReference type="AlphaFoldDB" id="A0A4S9C3U3"/>
<dbReference type="SUPFAM" id="SSF51695">
    <property type="entry name" value="PLC-like phosphodiesterases"/>
    <property type="match status" value="1"/>
</dbReference>
<keyword evidence="4" id="KW-0812">Transmembrane</keyword>
<dbReference type="InterPro" id="IPR017946">
    <property type="entry name" value="PLC-like_Pdiesterase_TIM-brl"/>
</dbReference>
<accession>A0A4S9C3U3</accession>
<dbReference type="GO" id="GO:0008081">
    <property type="term" value="F:phosphoric diester hydrolase activity"/>
    <property type="evidence" value="ECO:0007669"/>
    <property type="project" value="InterPro"/>
</dbReference>
<comment type="similarity">
    <text evidence="1">Belongs to the AIM6 family.</text>
</comment>
<protein>
    <recommendedName>
        <fullName evidence="2">Altered inheritance of mitochondria protein 6</fullName>
    </recommendedName>
</protein>
<keyword evidence="4" id="KW-1133">Transmembrane helix</keyword>
<dbReference type="PANTHER" id="PTHR31571:SF1">
    <property type="entry name" value="ALTERED INHERITANCE OF MITOCHONDRIA PROTEIN 6"/>
    <property type="match status" value="1"/>
</dbReference>
<reference evidence="5" key="1">
    <citation type="submission" date="2018-10" db="EMBL/GenBank/DDBJ databases">
        <title>Fifty Aureobasidium pullulans genomes reveal a recombining polyextremotolerant generalist.</title>
        <authorList>
            <person name="Gostincar C."/>
            <person name="Turk M."/>
            <person name="Zajc J."/>
            <person name="Gunde-Cimerman N."/>
        </authorList>
    </citation>
    <scope>NUCLEOTIDE SEQUENCE [LARGE SCALE GENOMIC DNA]</scope>
    <source>
        <strain evidence="5">EXF-10085</strain>
    </source>
</reference>
<dbReference type="PANTHER" id="PTHR31571">
    <property type="entry name" value="ALTERED INHERITANCE OF MITOCHONDRIA PROTEIN 6"/>
    <property type="match status" value="1"/>
</dbReference>
<gene>
    <name evidence="5" type="ORF">D6D13_09088</name>
</gene>
<evidence type="ECO:0000256" key="1">
    <source>
        <dbReference type="ARBA" id="ARBA00008858"/>
    </source>
</evidence>
<feature type="transmembrane region" description="Helical" evidence="4">
    <location>
        <begin position="27"/>
        <end position="47"/>
    </location>
</feature>
<dbReference type="EMBL" id="QZAS01000050">
    <property type="protein sequence ID" value="THX01196.1"/>
    <property type="molecule type" value="Genomic_DNA"/>
</dbReference>